<accession>A0A2W5QSZ9</accession>
<dbReference type="PANTHER" id="PTHR20854">
    <property type="entry name" value="INOSITOL MONOPHOSPHATASE"/>
    <property type="match status" value="1"/>
</dbReference>
<dbReference type="GO" id="GO:0008934">
    <property type="term" value="F:inositol monophosphate 1-phosphatase activity"/>
    <property type="evidence" value="ECO:0007669"/>
    <property type="project" value="TreeGrafter"/>
</dbReference>
<dbReference type="EMBL" id="QFPX01000008">
    <property type="protein sequence ID" value="PZQ54560.1"/>
    <property type="molecule type" value="Genomic_DNA"/>
</dbReference>
<dbReference type="Proteomes" id="UP000249082">
    <property type="component" value="Unassembled WGS sequence"/>
</dbReference>
<proteinExistence type="inferred from homology"/>
<dbReference type="PANTHER" id="PTHR20854:SF4">
    <property type="entry name" value="INOSITOL-1-MONOPHOSPHATASE-RELATED"/>
    <property type="match status" value="1"/>
</dbReference>
<dbReference type="Gene3D" id="3.40.190.80">
    <property type="match status" value="1"/>
</dbReference>
<feature type="binding site" evidence="2">
    <location>
        <position position="97"/>
    </location>
    <ligand>
        <name>Mg(2+)</name>
        <dbReference type="ChEBI" id="CHEBI:18420"/>
        <label>1</label>
        <note>catalytic</note>
    </ligand>
</feature>
<dbReference type="Gene3D" id="3.30.540.10">
    <property type="entry name" value="Fructose-1,6-Bisphosphatase, subunit A, domain 1"/>
    <property type="match status" value="1"/>
</dbReference>
<comment type="caution">
    <text evidence="3">The sequence shown here is derived from an EMBL/GenBank/DDBJ whole genome shotgun (WGS) entry which is preliminary data.</text>
</comment>
<evidence type="ECO:0000313" key="4">
    <source>
        <dbReference type="Proteomes" id="UP000249082"/>
    </source>
</evidence>
<dbReference type="InterPro" id="IPR000760">
    <property type="entry name" value="Inositol_monophosphatase-like"/>
</dbReference>
<keyword evidence="2" id="KW-0460">Magnesium</keyword>
<organism evidence="3 4">
    <name type="scientific">Novosphingobium pentaromativorans</name>
    <dbReference type="NCBI Taxonomy" id="205844"/>
    <lineage>
        <taxon>Bacteria</taxon>
        <taxon>Pseudomonadati</taxon>
        <taxon>Pseudomonadota</taxon>
        <taxon>Alphaproteobacteria</taxon>
        <taxon>Sphingomonadales</taxon>
        <taxon>Sphingomonadaceae</taxon>
        <taxon>Novosphingobium</taxon>
    </lineage>
</organism>
<dbReference type="Pfam" id="PF00459">
    <property type="entry name" value="Inositol_P"/>
    <property type="match status" value="1"/>
</dbReference>
<dbReference type="GO" id="GO:0006020">
    <property type="term" value="P:inositol metabolic process"/>
    <property type="evidence" value="ECO:0007669"/>
    <property type="project" value="TreeGrafter"/>
</dbReference>
<dbReference type="AlphaFoldDB" id="A0A2W5QSZ9"/>
<sequence length="276" mass="29059">MNESLTPAVEQAMRDAARIAIMPRFGTAAARAIADKAQAPGDSEPVTAADRECEEILSERLAALIPGAKVIGEEAVHHDPELLDGLGSGTCWIIDPLDGTANFAAGTGPFGVLVALAEDGVPVGGWILDPLSGRFCAALAGHGASLNGETWHARASGRDRPLVAVTRLMPDLDRGRLLAALAEQAEVLDSPRCAADQYPRIASGENDMTLFTRTLPWDHAAGIVFLNEAGGRAARPDGTAYRCDDAREGLIAATTGEDWERMASRLAALGETLSRR</sequence>
<feature type="binding site" evidence="2">
    <location>
        <position position="73"/>
    </location>
    <ligand>
        <name>Mg(2+)</name>
        <dbReference type="ChEBI" id="CHEBI:18420"/>
        <label>1</label>
        <note>catalytic</note>
    </ligand>
</feature>
<feature type="binding site" evidence="2">
    <location>
        <position position="218"/>
    </location>
    <ligand>
        <name>Mg(2+)</name>
        <dbReference type="ChEBI" id="CHEBI:18420"/>
        <label>1</label>
        <note>catalytic</note>
    </ligand>
</feature>
<dbReference type="GO" id="GO:0046872">
    <property type="term" value="F:metal ion binding"/>
    <property type="evidence" value="ECO:0007669"/>
    <property type="project" value="UniProtKB-KW"/>
</dbReference>
<name>A0A2W5QSZ9_9SPHN</name>
<feature type="binding site" evidence="2">
    <location>
        <position position="98"/>
    </location>
    <ligand>
        <name>Mg(2+)</name>
        <dbReference type="ChEBI" id="CHEBI:18420"/>
        <label>1</label>
        <note>catalytic</note>
    </ligand>
</feature>
<dbReference type="GO" id="GO:0007165">
    <property type="term" value="P:signal transduction"/>
    <property type="evidence" value="ECO:0007669"/>
    <property type="project" value="TreeGrafter"/>
</dbReference>
<evidence type="ECO:0000256" key="1">
    <source>
        <dbReference type="ARBA" id="ARBA00009759"/>
    </source>
</evidence>
<dbReference type="PRINTS" id="PR00377">
    <property type="entry name" value="IMPHPHTASES"/>
</dbReference>
<gene>
    <name evidence="3" type="ORF">DI555_10970</name>
</gene>
<keyword evidence="2" id="KW-0479">Metal-binding</keyword>
<reference evidence="3 4" key="1">
    <citation type="submission" date="2017-08" db="EMBL/GenBank/DDBJ databases">
        <title>Infants hospitalized years apart are colonized by the same room-sourced microbial strains.</title>
        <authorList>
            <person name="Brooks B."/>
            <person name="Olm M.R."/>
            <person name="Firek B.A."/>
            <person name="Baker R."/>
            <person name="Thomas B.C."/>
            <person name="Morowitz M.J."/>
            <person name="Banfield J.F."/>
        </authorList>
    </citation>
    <scope>NUCLEOTIDE SEQUENCE [LARGE SCALE GENOMIC DNA]</scope>
    <source>
        <strain evidence="3">S2_005_002_R2_33</strain>
    </source>
</reference>
<comment type="cofactor">
    <cofactor evidence="2">
        <name>Mg(2+)</name>
        <dbReference type="ChEBI" id="CHEBI:18420"/>
    </cofactor>
</comment>
<comment type="similarity">
    <text evidence="1">Belongs to the inositol monophosphatase superfamily.</text>
</comment>
<protein>
    <submittedName>
        <fullName evidence="3">Inositol monophosphatase</fullName>
    </submittedName>
</protein>
<feature type="binding site" evidence="2">
    <location>
        <position position="95"/>
    </location>
    <ligand>
        <name>Mg(2+)</name>
        <dbReference type="ChEBI" id="CHEBI:18420"/>
        <label>1</label>
        <note>catalytic</note>
    </ligand>
</feature>
<evidence type="ECO:0000256" key="2">
    <source>
        <dbReference type="PIRSR" id="PIRSR600760-2"/>
    </source>
</evidence>
<dbReference type="SUPFAM" id="SSF56655">
    <property type="entry name" value="Carbohydrate phosphatase"/>
    <property type="match status" value="1"/>
</dbReference>
<evidence type="ECO:0000313" key="3">
    <source>
        <dbReference type="EMBL" id="PZQ54560.1"/>
    </source>
</evidence>